<dbReference type="PANTHER" id="PTHR14209">
    <property type="entry name" value="ISOAMYL ACETATE-HYDROLYZING ESTERASE 1"/>
    <property type="match status" value="1"/>
</dbReference>
<dbReference type="Gene3D" id="3.40.50.1110">
    <property type="entry name" value="SGNH hydrolase"/>
    <property type="match status" value="1"/>
</dbReference>
<sequence length="203" mass="23414">MKGVFGLPTLVCFGDNITAGECDWDGGLRLTSRIREEMEDWIVINAGTEAGTTRDGVMRFQSDVMSYKPDLVTIFFGGNDASENAGIELSEYEKNLTYMIRNISPEKVILISPSPIDETMQNYRNNKRMEMYANKVRDLADKTGAHYIDLWSMMKERNTYHSMLKDDGYELNNKGYKLIAHEIIRKIRIQYKKKKSVLRFLSL</sequence>
<dbReference type="EMBL" id="SWLG01000005">
    <property type="protein sequence ID" value="TLS37850.1"/>
    <property type="molecule type" value="Genomic_DNA"/>
</dbReference>
<gene>
    <name evidence="2" type="ORF">FCL54_08505</name>
</gene>
<dbReference type="PANTHER" id="PTHR14209:SF19">
    <property type="entry name" value="ISOAMYL ACETATE-HYDROLYZING ESTERASE 1 HOMOLOG"/>
    <property type="match status" value="1"/>
</dbReference>
<dbReference type="InterPro" id="IPR013830">
    <property type="entry name" value="SGNH_hydro"/>
</dbReference>
<evidence type="ECO:0000313" key="3">
    <source>
        <dbReference type="Proteomes" id="UP000308230"/>
    </source>
</evidence>
<dbReference type="OrthoDB" id="388542at2"/>
<keyword evidence="3" id="KW-1185">Reference proteome</keyword>
<protein>
    <submittedName>
        <fullName evidence="2">Esterase</fullName>
    </submittedName>
</protein>
<accession>A0A5R9F633</accession>
<proteinExistence type="predicted"/>
<name>A0A5R9F633_9BACL</name>
<organism evidence="2 3">
    <name type="scientific">Exobacillus caeni</name>
    <dbReference type="NCBI Taxonomy" id="2574798"/>
    <lineage>
        <taxon>Bacteria</taxon>
        <taxon>Bacillati</taxon>
        <taxon>Bacillota</taxon>
        <taxon>Bacilli</taxon>
        <taxon>Bacillales</taxon>
        <taxon>Guptibacillaceae</taxon>
        <taxon>Exobacillus</taxon>
    </lineage>
</organism>
<dbReference type="SUPFAM" id="SSF52266">
    <property type="entry name" value="SGNH hydrolase"/>
    <property type="match status" value="1"/>
</dbReference>
<reference evidence="2 3" key="1">
    <citation type="submission" date="2019-04" db="EMBL/GenBank/DDBJ databases">
        <title>Bacillus caeni sp. nov., a bacterium isolated from mangrove sediment.</title>
        <authorList>
            <person name="Huang H."/>
            <person name="Mo K."/>
            <person name="Hu Y."/>
        </authorList>
    </citation>
    <scope>NUCLEOTIDE SEQUENCE [LARGE SCALE GENOMIC DNA]</scope>
    <source>
        <strain evidence="2 3">HB172195</strain>
    </source>
</reference>
<comment type="caution">
    <text evidence="2">The sequence shown here is derived from an EMBL/GenBank/DDBJ whole genome shotgun (WGS) entry which is preliminary data.</text>
</comment>
<dbReference type="AlphaFoldDB" id="A0A5R9F633"/>
<dbReference type="Proteomes" id="UP000308230">
    <property type="component" value="Unassembled WGS sequence"/>
</dbReference>
<dbReference type="Pfam" id="PF13472">
    <property type="entry name" value="Lipase_GDSL_2"/>
    <property type="match status" value="1"/>
</dbReference>
<dbReference type="InterPro" id="IPR036514">
    <property type="entry name" value="SGNH_hydro_sf"/>
</dbReference>
<feature type="domain" description="SGNH hydrolase-type esterase" evidence="1">
    <location>
        <begin position="12"/>
        <end position="178"/>
    </location>
</feature>
<dbReference type="InterPro" id="IPR045136">
    <property type="entry name" value="Iah1-like"/>
</dbReference>
<evidence type="ECO:0000313" key="2">
    <source>
        <dbReference type="EMBL" id="TLS37850.1"/>
    </source>
</evidence>
<evidence type="ECO:0000259" key="1">
    <source>
        <dbReference type="Pfam" id="PF13472"/>
    </source>
</evidence>